<sequence>MIDSNTIDSLIGVDVIDRSDRKVGTVGQVYVDSDTNRPTWVTINTGLFGLSESFAPLDQADFTGGVLRVAFEKAFVKDAPRIDNDGALDSADEDALYRYYGLGQAGAGARSGDDRIDRADRNDGEGFLGNDREDRDRSSGGDGVLGNGERTPGRDGILASDGDTGLLGNDPATTRDRDRVSGATGVGQEDVAAYQDLHTEGYEGAGHDTSGPNTDDAMTRSEERLHVGTEQVGAGRARLRKHIVTENQTVTVPVSREEVRLEREPITDANRGQARSGRDLSEEEHEVQLTEERVVVNKETVPVERVRLGTETVTDEQQVSEDVRREEIDFDESEVDRKRRQGRDDRN</sequence>
<name>A0A3A5MHX2_9MICO</name>
<feature type="domain" description="PRC-barrel" evidence="2">
    <location>
        <begin position="6"/>
        <end position="53"/>
    </location>
</feature>
<reference evidence="4 5" key="1">
    <citation type="submission" date="2018-09" db="EMBL/GenBank/DDBJ databases">
        <title>Novel species of Cryobacterium.</title>
        <authorList>
            <person name="Liu Q."/>
            <person name="Xin Y.-H."/>
        </authorList>
    </citation>
    <scope>NUCLEOTIDE SEQUENCE [LARGE SCALE GENOMIC DNA]</scope>
    <source>
        <strain evidence="4 5">Hh39</strain>
    </source>
</reference>
<dbReference type="PANTHER" id="PTHR38463:SF1">
    <property type="entry name" value="STRESS RESPONSE PROTEIN YSNF"/>
    <property type="match status" value="1"/>
</dbReference>
<gene>
    <name evidence="4" type="ORF">D6T64_05870</name>
</gene>
<organism evidence="4 5">
    <name type="scientific">Cryobacterium melibiosiphilum</name>
    <dbReference type="NCBI Taxonomy" id="995039"/>
    <lineage>
        <taxon>Bacteria</taxon>
        <taxon>Bacillati</taxon>
        <taxon>Actinomycetota</taxon>
        <taxon>Actinomycetes</taxon>
        <taxon>Micrococcales</taxon>
        <taxon>Microbacteriaceae</taxon>
        <taxon>Cryobacterium</taxon>
    </lineage>
</organism>
<dbReference type="Proteomes" id="UP000272015">
    <property type="component" value="Unassembled WGS sequence"/>
</dbReference>
<feature type="compositionally biased region" description="Basic and acidic residues" evidence="1">
    <location>
        <begin position="111"/>
        <end position="139"/>
    </location>
</feature>
<dbReference type="Gene3D" id="3.90.50.10">
    <property type="entry name" value="Photosynthetic Reaction Center, subunit H, domain 2"/>
    <property type="match status" value="1"/>
</dbReference>
<feature type="region of interest" description="Disordered" evidence="1">
    <location>
        <begin position="265"/>
        <end position="289"/>
    </location>
</feature>
<feature type="region of interest" description="Disordered" evidence="1">
    <location>
        <begin position="307"/>
        <end position="347"/>
    </location>
</feature>
<evidence type="ECO:0000313" key="5">
    <source>
        <dbReference type="Proteomes" id="UP000272015"/>
    </source>
</evidence>
<dbReference type="InterPro" id="IPR011033">
    <property type="entry name" value="PRC_barrel-like_sf"/>
</dbReference>
<dbReference type="Pfam" id="PF09557">
    <property type="entry name" value="DUF2382"/>
    <property type="match status" value="1"/>
</dbReference>
<dbReference type="EMBL" id="QZVS01000069">
    <property type="protein sequence ID" value="RJT89747.1"/>
    <property type="molecule type" value="Genomic_DNA"/>
</dbReference>
<accession>A0A3A5MHX2</accession>
<dbReference type="InterPro" id="IPR052967">
    <property type="entry name" value="Stress_Response_Assoc"/>
</dbReference>
<keyword evidence="5" id="KW-1185">Reference proteome</keyword>
<feature type="compositionally biased region" description="Basic and acidic residues" evidence="1">
    <location>
        <begin position="276"/>
        <end position="289"/>
    </location>
</feature>
<dbReference type="InterPro" id="IPR019060">
    <property type="entry name" value="DUF2382"/>
</dbReference>
<dbReference type="OrthoDB" id="3712018at2"/>
<evidence type="ECO:0000313" key="4">
    <source>
        <dbReference type="EMBL" id="RJT89747.1"/>
    </source>
</evidence>
<dbReference type="RefSeq" id="WP_119973087.1">
    <property type="nucleotide sequence ID" value="NZ_JBHSQA010000015.1"/>
</dbReference>
<evidence type="ECO:0000256" key="1">
    <source>
        <dbReference type="SAM" id="MobiDB-lite"/>
    </source>
</evidence>
<dbReference type="NCBIfam" id="TIGR02271">
    <property type="entry name" value="YsnF/AvaK domain"/>
    <property type="match status" value="1"/>
</dbReference>
<dbReference type="InterPro" id="IPR027275">
    <property type="entry name" value="PRC-brl_dom"/>
</dbReference>
<feature type="region of interest" description="Disordered" evidence="1">
    <location>
        <begin position="105"/>
        <end position="191"/>
    </location>
</feature>
<comment type="caution">
    <text evidence="4">The sequence shown here is derived from an EMBL/GenBank/DDBJ whole genome shotgun (WGS) entry which is preliminary data.</text>
</comment>
<dbReference type="AlphaFoldDB" id="A0A3A5MHX2"/>
<evidence type="ECO:0000259" key="2">
    <source>
        <dbReference type="Pfam" id="PF05239"/>
    </source>
</evidence>
<dbReference type="GO" id="GO:0019684">
    <property type="term" value="P:photosynthesis, light reaction"/>
    <property type="evidence" value="ECO:0007669"/>
    <property type="project" value="InterPro"/>
</dbReference>
<protein>
    <submittedName>
        <fullName evidence="4">DUF2382 domain-containing protein</fullName>
    </submittedName>
</protein>
<dbReference type="Pfam" id="PF05239">
    <property type="entry name" value="PRC"/>
    <property type="match status" value="1"/>
</dbReference>
<dbReference type="InterPro" id="IPR014747">
    <property type="entry name" value="Bac_photo_RC_H_C"/>
</dbReference>
<evidence type="ECO:0000259" key="3">
    <source>
        <dbReference type="Pfam" id="PF09557"/>
    </source>
</evidence>
<dbReference type="PANTHER" id="PTHR38463">
    <property type="entry name" value="STRESS RESPONSE PROTEIN YSNF"/>
    <property type="match status" value="1"/>
</dbReference>
<dbReference type="SUPFAM" id="SSF50346">
    <property type="entry name" value="PRC-barrel domain"/>
    <property type="match status" value="1"/>
</dbReference>
<proteinExistence type="predicted"/>
<dbReference type="GO" id="GO:0030077">
    <property type="term" value="C:plasma membrane light-harvesting complex"/>
    <property type="evidence" value="ECO:0007669"/>
    <property type="project" value="InterPro"/>
</dbReference>
<feature type="domain" description="DUF2382" evidence="3">
    <location>
        <begin position="218"/>
        <end position="329"/>
    </location>
</feature>